<evidence type="ECO:0000313" key="1">
    <source>
        <dbReference type="EMBL" id="GBP86203.1"/>
    </source>
</evidence>
<name>A0A4C1ZGD3_EUMVA</name>
<proteinExistence type="predicted"/>
<comment type="caution">
    <text evidence="1">The sequence shown here is derived from an EMBL/GenBank/DDBJ whole genome shotgun (WGS) entry which is preliminary data.</text>
</comment>
<dbReference type="Proteomes" id="UP000299102">
    <property type="component" value="Unassembled WGS sequence"/>
</dbReference>
<dbReference type="AlphaFoldDB" id="A0A4C1ZGD3"/>
<accession>A0A4C1ZGD3</accession>
<keyword evidence="2" id="KW-1185">Reference proteome</keyword>
<reference evidence="1 2" key="1">
    <citation type="journal article" date="2019" name="Commun. Biol.">
        <title>The bagworm genome reveals a unique fibroin gene that provides high tensile strength.</title>
        <authorList>
            <person name="Kono N."/>
            <person name="Nakamura H."/>
            <person name="Ohtoshi R."/>
            <person name="Tomita M."/>
            <person name="Numata K."/>
            <person name="Arakawa K."/>
        </authorList>
    </citation>
    <scope>NUCLEOTIDE SEQUENCE [LARGE SCALE GENOMIC DNA]</scope>
</reference>
<evidence type="ECO:0000313" key="2">
    <source>
        <dbReference type="Proteomes" id="UP000299102"/>
    </source>
</evidence>
<sequence length="115" mass="12947">MENKAALSARARPRSVYEPRPIRRHFYITDYQSNFDANPVRRIMALYHNYESRSRPKSGVVGGKHSSKPSNWIYGFALSSFIAGDMTLLKLLGGASFARWAALALRRARGGLDVM</sequence>
<protein>
    <submittedName>
        <fullName evidence="1">Uncharacterized protein</fullName>
    </submittedName>
</protein>
<gene>
    <name evidence="1" type="ORF">EVAR_63979_1</name>
</gene>
<organism evidence="1 2">
    <name type="scientific">Eumeta variegata</name>
    <name type="common">Bagworm moth</name>
    <name type="synonym">Eumeta japonica</name>
    <dbReference type="NCBI Taxonomy" id="151549"/>
    <lineage>
        <taxon>Eukaryota</taxon>
        <taxon>Metazoa</taxon>
        <taxon>Ecdysozoa</taxon>
        <taxon>Arthropoda</taxon>
        <taxon>Hexapoda</taxon>
        <taxon>Insecta</taxon>
        <taxon>Pterygota</taxon>
        <taxon>Neoptera</taxon>
        <taxon>Endopterygota</taxon>
        <taxon>Lepidoptera</taxon>
        <taxon>Glossata</taxon>
        <taxon>Ditrysia</taxon>
        <taxon>Tineoidea</taxon>
        <taxon>Psychidae</taxon>
        <taxon>Oiketicinae</taxon>
        <taxon>Eumeta</taxon>
    </lineage>
</organism>
<dbReference type="EMBL" id="BGZK01001779">
    <property type="protein sequence ID" value="GBP86203.1"/>
    <property type="molecule type" value="Genomic_DNA"/>
</dbReference>